<name>A0A100Y1S1_9ACTN</name>
<dbReference type="Proteomes" id="UP000054011">
    <property type="component" value="Unassembled WGS sequence"/>
</dbReference>
<dbReference type="OrthoDB" id="4227557at2"/>
<accession>A0A100Y1S1</accession>
<evidence type="ECO:0000313" key="1">
    <source>
        <dbReference type="EMBL" id="KUH36117.1"/>
    </source>
</evidence>
<comment type="caution">
    <text evidence="1">The sequence shown here is derived from an EMBL/GenBank/DDBJ whole genome shotgun (WGS) entry which is preliminary data.</text>
</comment>
<dbReference type="STRING" id="936756.ATE80_25365"/>
<evidence type="ECO:0000313" key="2">
    <source>
        <dbReference type="Proteomes" id="UP000054011"/>
    </source>
</evidence>
<reference evidence="1 2" key="1">
    <citation type="submission" date="2015-11" db="EMBL/GenBank/DDBJ databases">
        <title>Genome-wide analysis reveals the secondary metabolome in Streptomyces kanasensis ZX01.</title>
        <authorList>
            <person name="Zhang G."/>
            <person name="Han L."/>
            <person name="Feng J."/>
            <person name="Zhang X."/>
        </authorList>
    </citation>
    <scope>NUCLEOTIDE SEQUENCE [LARGE SCALE GENOMIC DNA]</scope>
    <source>
        <strain evidence="1 2">ZX01</strain>
    </source>
</reference>
<dbReference type="EMBL" id="LNSV01000092">
    <property type="protein sequence ID" value="KUH36117.1"/>
    <property type="molecule type" value="Genomic_DNA"/>
</dbReference>
<gene>
    <name evidence="1" type="ORF">ATE80_25365</name>
</gene>
<dbReference type="RefSeq" id="WP_058944596.1">
    <property type="nucleotide sequence ID" value="NZ_LNSV01000092.1"/>
</dbReference>
<protein>
    <submittedName>
        <fullName evidence="1">Uncharacterized protein</fullName>
    </submittedName>
</protein>
<proteinExistence type="predicted"/>
<dbReference type="AlphaFoldDB" id="A0A100Y1S1"/>
<organism evidence="1 2">
    <name type="scientific">Streptomyces kanasensis</name>
    <dbReference type="NCBI Taxonomy" id="936756"/>
    <lineage>
        <taxon>Bacteria</taxon>
        <taxon>Bacillati</taxon>
        <taxon>Actinomycetota</taxon>
        <taxon>Actinomycetes</taxon>
        <taxon>Kitasatosporales</taxon>
        <taxon>Streptomycetaceae</taxon>
        <taxon>Streptomyces</taxon>
    </lineage>
</organism>
<keyword evidence="2" id="KW-1185">Reference proteome</keyword>
<sequence length="137" mass="15777">MTFRTDSAEPGRDDYDLARLLVWERSLAKYDADPEAELERRVHKLFTEDEHRRALDYLAASEQDTDRLAAIEAGLGGDTTSDAAWLVGQLRTAWARLDELRDRIDNSGTLIDLHYMAEGIDYVRGSRRRHELKDTVR</sequence>